<proteinExistence type="predicted"/>
<protein>
    <submittedName>
        <fullName evidence="1">Uncharacterized protein</fullName>
    </submittedName>
</protein>
<evidence type="ECO:0000313" key="1">
    <source>
        <dbReference type="EMBL" id="EME01751.1"/>
    </source>
</evidence>
<name>M2TWI7_STUST</name>
<dbReference type="OrthoDB" id="7029524at2"/>
<dbReference type="AlphaFoldDB" id="M2TWI7"/>
<reference evidence="1 2" key="1">
    <citation type="journal article" date="2013" name="Genome Announc.">
        <title>Draft Genome of Pseudomonas stutzeri Strain NF13, a Nitrogen Fixer Isolated from the Galapagos Rift Hydrothermal Vent.</title>
        <authorList>
            <person name="Pena A."/>
            <person name="Busquets A."/>
            <person name="Gomila M."/>
            <person name="Mayol J."/>
            <person name="Bosch R."/>
            <person name="Nogales B."/>
            <person name="Garcia-Valdes E."/>
            <person name="Bennasar A."/>
            <person name="Lalucat J."/>
        </authorList>
    </citation>
    <scope>NUCLEOTIDE SEQUENCE [LARGE SCALE GENOMIC DNA]</scope>
    <source>
        <strain evidence="1 2">NF13</strain>
    </source>
</reference>
<accession>M2TWI7</accession>
<gene>
    <name evidence="1" type="ORF">B381_02791</name>
</gene>
<dbReference type="Proteomes" id="UP000011700">
    <property type="component" value="Unassembled WGS sequence"/>
</dbReference>
<organism evidence="1 2">
    <name type="scientific">Stutzerimonas stutzeri NF13</name>
    <dbReference type="NCBI Taxonomy" id="1212548"/>
    <lineage>
        <taxon>Bacteria</taxon>
        <taxon>Pseudomonadati</taxon>
        <taxon>Pseudomonadota</taxon>
        <taxon>Gammaproteobacteria</taxon>
        <taxon>Pseudomonadales</taxon>
        <taxon>Pseudomonadaceae</taxon>
        <taxon>Stutzerimonas</taxon>
    </lineage>
</organism>
<sequence length="97" mass="10766">MSSYLSDAEKEMLEEKRIQTEQLDKHIAKRNSALVGEPKEYKGINYSMNQRGLYECISIDSTSPLNGVFTSASILHSLIDKLESNAGKASNVKTKNA</sequence>
<dbReference type="EMBL" id="AOBS01000015">
    <property type="protein sequence ID" value="EME01751.1"/>
    <property type="molecule type" value="Genomic_DNA"/>
</dbReference>
<evidence type="ECO:0000313" key="2">
    <source>
        <dbReference type="Proteomes" id="UP000011700"/>
    </source>
</evidence>
<comment type="caution">
    <text evidence="1">The sequence shown here is derived from an EMBL/GenBank/DDBJ whole genome shotgun (WGS) entry which is preliminary data.</text>
</comment>
<dbReference type="RefSeq" id="WP_003298362.1">
    <property type="nucleotide sequence ID" value="NZ_AOBS01000015.1"/>
</dbReference>